<dbReference type="AlphaFoldDB" id="B4H0Q8"/>
<feature type="region of interest" description="Disordered" evidence="1">
    <location>
        <begin position="1"/>
        <end position="71"/>
    </location>
</feature>
<proteinExistence type="predicted"/>
<dbReference type="OMA" id="ERSIRIC"/>
<reference evidence="2 3" key="1">
    <citation type="journal article" date="2007" name="Nature">
        <title>Evolution of genes and genomes on the Drosophila phylogeny.</title>
        <authorList>
            <consortium name="Drosophila 12 Genomes Consortium"/>
            <person name="Clark A.G."/>
            <person name="Eisen M.B."/>
            <person name="Smith D.R."/>
            <person name="Bergman C.M."/>
            <person name="Oliver B."/>
            <person name="Markow T.A."/>
            <person name="Kaufman T.C."/>
            <person name="Kellis M."/>
            <person name="Gelbart W."/>
            <person name="Iyer V.N."/>
            <person name="Pollard D.A."/>
            <person name="Sackton T.B."/>
            <person name="Larracuente A.M."/>
            <person name="Singh N.D."/>
            <person name="Abad J.P."/>
            <person name="Abt D.N."/>
            <person name="Adryan B."/>
            <person name="Aguade M."/>
            <person name="Akashi H."/>
            <person name="Anderson W.W."/>
            <person name="Aquadro C.F."/>
            <person name="Ardell D.H."/>
            <person name="Arguello R."/>
            <person name="Artieri C.G."/>
            <person name="Barbash D.A."/>
            <person name="Barker D."/>
            <person name="Barsanti P."/>
            <person name="Batterham P."/>
            <person name="Batzoglou S."/>
            <person name="Begun D."/>
            <person name="Bhutkar A."/>
            <person name="Blanco E."/>
            <person name="Bosak S.A."/>
            <person name="Bradley R.K."/>
            <person name="Brand A.D."/>
            <person name="Brent M.R."/>
            <person name="Brooks A.N."/>
            <person name="Brown R.H."/>
            <person name="Butlin R.K."/>
            <person name="Caggese C."/>
            <person name="Calvi B.R."/>
            <person name="Bernardo de Carvalho A."/>
            <person name="Caspi A."/>
            <person name="Castrezana S."/>
            <person name="Celniker S.E."/>
            <person name="Chang J.L."/>
            <person name="Chapple C."/>
            <person name="Chatterji S."/>
            <person name="Chinwalla A."/>
            <person name="Civetta A."/>
            <person name="Clifton S.W."/>
            <person name="Comeron J.M."/>
            <person name="Costello J.C."/>
            <person name="Coyne J.A."/>
            <person name="Daub J."/>
            <person name="David R.G."/>
            <person name="Delcher A.L."/>
            <person name="Delehaunty K."/>
            <person name="Do C.B."/>
            <person name="Ebling H."/>
            <person name="Edwards K."/>
            <person name="Eickbush T."/>
            <person name="Evans J.D."/>
            <person name="Filipski A."/>
            <person name="Findeiss S."/>
            <person name="Freyhult E."/>
            <person name="Fulton L."/>
            <person name="Fulton R."/>
            <person name="Garcia A.C."/>
            <person name="Gardiner A."/>
            <person name="Garfield D.A."/>
            <person name="Garvin B.E."/>
            <person name="Gibson G."/>
            <person name="Gilbert D."/>
            <person name="Gnerre S."/>
            <person name="Godfrey J."/>
            <person name="Good R."/>
            <person name="Gotea V."/>
            <person name="Gravely B."/>
            <person name="Greenberg A.J."/>
            <person name="Griffiths-Jones S."/>
            <person name="Gross S."/>
            <person name="Guigo R."/>
            <person name="Gustafson E.A."/>
            <person name="Haerty W."/>
            <person name="Hahn M.W."/>
            <person name="Halligan D.L."/>
            <person name="Halpern A.L."/>
            <person name="Halter G.M."/>
            <person name="Han M.V."/>
            <person name="Heger A."/>
            <person name="Hillier L."/>
            <person name="Hinrichs A.S."/>
            <person name="Holmes I."/>
            <person name="Hoskins R.A."/>
            <person name="Hubisz M.J."/>
            <person name="Hultmark D."/>
            <person name="Huntley M.A."/>
            <person name="Jaffe D.B."/>
            <person name="Jagadeeshan S."/>
            <person name="Jeck W.R."/>
            <person name="Johnson J."/>
            <person name="Jones C.D."/>
            <person name="Jordan W.C."/>
            <person name="Karpen G.H."/>
            <person name="Kataoka E."/>
            <person name="Keightley P.D."/>
            <person name="Kheradpour P."/>
            <person name="Kirkness E.F."/>
            <person name="Koerich L.B."/>
            <person name="Kristiansen K."/>
            <person name="Kudrna D."/>
            <person name="Kulathinal R.J."/>
            <person name="Kumar S."/>
            <person name="Kwok R."/>
            <person name="Lander E."/>
            <person name="Langley C.H."/>
            <person name="Lapoint R."/>
            <person name="Lazzaro B.P."/>
            <person name="Lee S.J."/>
            <person name="Levesque L."/>
            <person name="Li R."/>
            <person name="Lin C.F."/>
            <person name="Lin M.F."/>
            <person name="Lindblad-Toh K."/>
            <person name="Llopart A."/>
            <person name="Long M."/>
            <person name="Low L."/>
            <person name="Lozovsky E."/>
            <person name="Lu J."/>
            <person name="Luo M."/>
            <person name="Machado C.A."/>
            <person name="Makalowski W."/>
            <person name="Marzo M."/>
            <person name="Matsuda M."/>
            <person name="Matzkin L."/>
            <person name="McAllister B."/>
            <person name="McBride C.S."/>
            <person name="McKernan B."/>
            <person name="McKernan K."/>
            <person name="Mendez-Lago M."/>
            <person name="Minx P."/>
            <person name="Mollenhauer M.U."/>
            <person name="Montooth K."/>
            <person name="Mount S.M."/>
            <person name="Mu X."/>
            <person name="Myers E."/>
            <person name="Negre B."/>
            <person name="Newfeld S."/>
            <person name="Nielsen R."/>
            <person name="Noor M.A."/>
            <person name="O'Grady P."/>
            <person name="Pachter L."/>
            <person name="Papaceit M."/>
            <person name="Parisi M.J."/>
            <person name="Parisi M."/>
            <person name="Parts L."/>
            <person name="Pedersen J.S."/>
            <person name="Pesole G."/>
            <person name="Phillippy A.M."/>
            <person name="Ponting C.P."/>
            <person name="Pop M."/>
            <person name="Porcelli D."/>
            <person name="Powell J.R."/>
            <person name="Prohaska S."/>
            <person name="Pruitt K."/>
            <person name="Puig M."/>
            <person name="Quesneville H."/>
            <person name="Ram K.R."/>
            <person name="Rand D."/>
            <person name="Rasmussen M.D."/>
            <person name="Reed L.K."/>
            <person name="Reenan R."/>
            <person name="Reily A."/>
            <person name="Remington K.A."/>
            <person name="Rieger T.T."/>
            <person name="Ritchie M.G."/>
            <person name="Robin C."/>
            <person name="Rogers Y.H."/>
            <person name="Rohde C."/>
            <person name="Rozas J."/>
            <person name="Rubenfield M.J."/>
            <person name="Ruiz A."/>
            <person name="Russo S."/>
            <person name="Salzberg S.L."/>
            <person name="Sanchez-Gracia A."/>
            <person name="Saranga D.J."/>
            <person name="Sato H."/>
            <person name="Schaeffer S.W."/>
            <person name="Schatz M.C."/>
            <person name="Schlenke T."/>
            <person name="Schwartz R."/>
            <person name="Segarra C."/>
            <person name="Singh R.S."/>
            <person name="Sirot L."/>
            <person name="Sirota M."/>
            <person name="Sisneros N.B."/>
            <person name="Smith C.D."/>
            <person name="Smith T.F."/>
            <person name="Spieth J."/>
            <person name="Stage D.E."/>
            <person name="Stark A."/>
            <person name="Stephan W."/>
            <person name="Strausberg R.L."/>
            <person name="Strempel S."/>
            <person name="Sturgill D."/>
            <person name="Sutton G."/>
            <person name="Sutton G.G."/>
            <person name="Tao W."/>
            <person name="Teichmann S."/>
            <person name="Tobari Y.N."/>
            <person name="Tomimura Y."/>
            <person name="Tsolas J.M."/>
            <person name="Valente V.L."/>
            <person name="Venter E."/>
            <person name="Venter J.C."/>
            <person name="Vicario S."/>
            <person name="Vieira F.G."/>
            <person name="Vilella A.J."/>
            <person name="Villasante A."/>
            <person name="Walenz B."/>
            <person name="Wang J."/>
            <person name="Wasserman M."/>
            <person name="Watts T."/>
            <person name="Wilson D."/>
            <person name="Wilson R.K."/>
            <person name="Wing R.A."/>
            <person name="Wolfner M.F."/>
            <person name="Wong A."/>
            <person name="Wong G.K."/>
            <person name="Wu C.I."/>
            <person name="Wu G."/>
            <person name="Yamamoto D."/>
            <person name="Yang H.P."/>
            <person name="Yang S.P."/>
            <person name="Yorke J.A."/>
            <person name="Yoshida K."/>
            <person name="Zdobnov E."/>
            <person name="Zhang P."/>
            <person name="Zhang Y."/>
            <person name="Zimin A.V."/>
            <person name="Baldwin J."/>
            <person name="Abdouelleil A."/>
            <person name="Abdulkadir J."/>
            <person name="Abebe A."/>
            <person name="Abera B."/>
            <person name="Abreu J."/>
            <person name="Acer S.C."/>
            <person name="Aftuck L."/>
            <person name="Alexander A."/>
            <person name="An P."/>
            <person name="Anderson E."/>
            <person name="Anderson S."/>
            <person name="Arachi H."/>
            <person name="Azer M."/>
            <person name="Bachantsang P."/>
            <person name="Barry A."/>
            <person name="Bayul T."/>
            <person name="Berlin A."/>
            <person name="Bessette D."/>
            <person name="Bloom T."/>
            <person name="Blye J."/>
            <person name="Boguslavskiy L."/>
            <person name="Bonnet C."/>
            <person name="Boukhgalter B."/>
            <person name="Bourzgui I."/>
            <person name="Brown A."/>
            <person name="Cahill P."/>
            <person name="Channer S."/>
            <person name="Cheshatsang Y."/>
            <person name="Chuda L."/>
            <person name="Citroen M."/>
            <person name="Collymore A."/>
            <person name="Cooke P."/>
            <person name="Costello M."/>
            <person name="D'Aco K."/>
            <person name="Daza R."/>
            <person name="De Haan G."/>
            <person name="DeGray S."/>
            <person name="DeMaso C."/>
            <person name="Dhargay N."/>
            <person name="Dooley K."/>
            <person name="Dooley E."/>
            <person name="Doricent M."/>
            <person name="Dorje P."/>
            <person name="Dorjee K."/>
            <person name="Dupes A."/>
            <person name="Elong R."/>
            <person name="Falk J."/>
            <person name="Farina A."/>
            <person name="Faro S."/>
            <person name="Ferguson D."/>
            <person name="Fisher S."/>
            <person name="Foley C.D."/>
            <person name="Franke A."/>
            <person name="Friedrich D."/>
            <person name="Gadbois L."/>
            <person name="Gearin G."/>
            <person name="Gearin C.R."/>
            <person name="Giannoukos G."/>
            <person name="Goode T."/>
            <person name="Graham J."/>
            <person name="Grandbois E."/>
            <person name="Grewal S."/>
            <person name="Gyaltsen K."/>
            <person name="Hafez N."/>
            <person name="Hagos B."/>
            <person name="Hall J."/>
            <person name="Henson C."/>
            <person name="Hollinger A."/>
            <person name="Honan T."/>
            <person name="Huard M.D."/>
            <person name="Hughes L."/>
            <person name="Hurhula B."/>
            <person name="Husby M.E."/>
            <person name="Kamat A."/>
            <person name="Kanga B."/>
            <person name="Kashin S."/>
            <person name="Khazanovich D."/>
            <person name="Kisner P."/>
            <person name="Lance K."/>
            <person name="Lara M."/>
            <person name="Lee W."/>
            <person name="Lennon N."/>
            <person name="Letendre F."/>
            <person name="LeVine R."/>
            <person name="Lipovsky A."/>
            <person name="Liu X."/>
            <person name="Liu J."/>
            <person name="Liu S."/>
            <person name="Lokyitsang T."/>
            <person name="Lokyitsang Y."/>
            <person name="Lubonja R."/>
            <person name="Lui A."/>
            <person name="MacDonald P."/>
            <person name="Magnisalis V."/>
            <person name="Maru K."/>
            <person name="Matthews C."/>
            <person name="McCusker W."/>
            <person name="McDonough S."/>
            <person name="Mehta T."/>
            <person name="Meldrim J."/>
            <person name="Meneus L."/>
            <person name="Mihai O."/>
            <person name="Mihalev A."/>
            <person name="Mihova T."/>
            <person name="Mittelman R."/>
            <person name="Mlenga V."/>
            <person name="Montmayeur A."/>
            <person name="Mulrain L."/>
            <person name="Navidi A."/>
            <person name="Naylor J."/>
            <person name="Negash T."/>
            <person name="Nguyen T."/>
            <person name="Nguyen N."/>
            <person name="Nicol R."/>
            <person name="Norbu C."/>
            <person name="Norbu N."/>
            <person name="Novod N."/>
            <person name="O'Neill B."/>
            <person name="Osman S."/>
            <person name="Markiewicz E."/>
            <person name="Oyono O.L."/>
            <person name="Patti C."/>
            <person name="Phunkhang P."/>
            <person name="Pierre F."/>
            <person name="Priest M."/>
            <person name="Raghuraman S."/>
            <person name="Rege F."/>
            <person name="Reyes R."/>
            <person name="Rise C."/>
            <person name="Rogov P."/>
            <person name="Ross K."/>
            <person name="Ryan E."/>
            <person name="Settipalli S."/>
            <person name="Shea T."/>
            <person name="Sherpa N."/>
            <person name="Shi L."/>
            <person name="Shih D."/>
            <person name="Sparrow T."/>
            <person name="Spaulding J."/>
            <person name="Stalker J."/>
            <person name="Stange-Thomann N."/>
            <person name="Stavropoulos S."/>
            <person name="Stone C."/>
            <person name="Strader C."/>
            <person name="Tesfaye S."/>
            <person name="Thomson T."/>
            <person name="Thoulutsang Y."/>
            <person name="Thoulutsang D."/>
            <person name="Topham K."/>
            <person name="Topping I."/>
            <person name="Tsamla T."/>
            <person name="Vassiliev H."/>
            <person name="Vo A."/>
            <person name="Wangchuk T."/>
            <person name="Wangdi T."/>
            <person name="Weiand M."/>
            <person name="Wilkinson J."/>
            <person name="Wilson A."/>
            <person name="Yadav S."/>
            <person name="Young G."/>
            <person name="Yu Q."/>
            <person name="Zembek L."/>
            <person name="Zhong D."/>
            <person name="Zimmer A."/>
            <person name="Zwirko Z."/>
            <person name="Jaffe D.B."/>
            <person name="Alvarez P."/>
            <person name="Brockman W."/>
            <person name="Butler J."/>
            <person name="Chin C."/>
            <person name="Gnerre S."/>
            <person name="Grabherr M."/>
            <person name="Kleber M."/>
            <person name="Mauceli E."/>
            <person name="MacCallum I."/>
        </authorList>
    </citation>
    <scope>NUCLEOTIDE SEQUENCE [LARGE SCALE GENOMIC DNA]</scope>
    <source>
        <strain evidence="3">MSH-3 / Tucson 14011-0111.49</strain>
    </source>
</reference>
<evidence type="ECO:0000313" key="2">
    <source>
        <dbReference type="EMBL" id="EDW29973.1"/>
    </source>
</evidence>
<evidence type="ECO:0000313" key="3">
    <source>
        <dbReference type="Proteomes" id="UP000008744"/>
    </source>
</evidence>
<dbReference type="Proteomes" id="UP000008744">
    <property type="component" value="Unassembled WGS sequence"/>
</dbReference>
<sequence>MSQNQVTARETHTKATLEVEMEEGEQPIVAEIQRSDWDEETPKGRQSDEGETKEKYSEYGGSGDHSLPAVPEAVASFTRRIRSSSHLAQVIRNERSIRICQAIQHRLCHISEDLRRRTEELGGVKIPENKVMSGPTEE</sequence>
<dbReference type="HOGENOM" id="CLU_2029107_0_0_1"/>
<dbReference type="EMBL" id="CH479201">
    <property type="protein sequence ID" value="EDW29973.1"/>
    <property type="molecule type" value="Genomic_DNA"/>
</dbReference>
<evidence type="ECO:0000256" key="1">
    <source>
        <dbReference type="SAM" id="MobiDB-lite"/>
    </source>
</evidence>
<gene>
    <name evidence="2" type="primary">Dper\GL15925</name>
    <name evidence="2" type="ORF">Dper_GL15925</name>
</gene>
<feature type="compositionally biased region" description="Basic and acidic residues" evidence="1">
    <location>
        <begin position="33"/>
        <end position="57"/>
    </location>
</feature>
<name>B4H0Q8_DROPE</name>
<protein>
    <submittedName>
        <fullName evidence="2">GL15925</fullName>
    </submittedName>
</protein>
<organism evidence="3">
    <name type="scientific">Drosophila persimilis</name>
    <name type="common">Fruit fly</name>
    <dbReference type="NCBI Taxonomy" id="7234"/>
    <lineage>
        <taxon>Eukaryota</taxon>
        <taxon>Metazoa</taxon>
        <taxon>Ecdysozoa</taxon>
        <taxon>Arthropoda</taxon>
        <taxon>Hexapoda</taxon>
        <taxon>Insecta</taxon>
        <taxon>Pterygota</taxon>
        <taxon>Neoptera</taxon>
        <taxon>Endopterygota</taxon>
        <taxon>Diptera</taxon>
        <taxon>Brachycera</taxon>
        <taxon>Muscomorpha</taxon>
        <taxon>Ephydroidea</taxon>
        <taxon>Drosophilidae</taxon>
        <taxon>Drosophila</taxon>
        <taxon>Sophophora</taxon>
    </lineage>
</organism>
<keyword evidence="3" id="KW-1185">Reference proteome</keyword>
<accession>B4H0Q8</accession>